<name>A0ABU4H6R1_9MICO</name>
<gene>
    <name evidence="3" type="ORF">R8Z58_16260</name>
</gene>
<evidence type="ECO:0000256" key="1">
    <source>
        <dbReference type="SAM" id="MobiDB-lite"/>
    </source>
</evidence>
<accession>A0ABU4H6R1</accession>
<protein>
    <submittedName>
        <fullName evidence="3">Uncharacterized protein</fullName>
    </submittedName>
</protein>
<evidence type="ECO:0000313" key="4">
    <source>
        <dbReference type="Proteomes" id="UP001283109"/>
    </source>
</evidence>
<evidence type="ECO:0000313" key="3">
    <source>
        <dbReference type="EMBL" id="MDW4574334.1"/>
    </source>
</evidence>
<organism evidence="3 4">
    <name type="scientific">Microbacterium arthrosphaerae</name>
    <dbReference type="NCBI Taxonomy" id="792652"/>
    <lineage>
        <taxon>Bacteria</taxon>
        <taxon>Bacillati</taxon>
        <taxon>Actinomycetota</taxon>
        <taxon>Actinomycetes</taxon>
        <taxon>Micrococcales</taxon>
        <taxon>Microbacteriaceae</taxon>
        <taxon>Microbacterium</taxon>
    </lineage>
</organism>
<reference evidence="3 4" key="1">
    <citation type="submission" date="2023-11" db="EMBL/GenBank/DDBJ databases">
        <title>Draft genome sequence of Microbacterium arthrosphaerae JCM 30492.</title>
        <authorList>
            <person name="Zhang G."/>
            <person name="Ding Y."/>
        </authorList>
    </citation>
    <scope>NUCLEOTIDE SEQUENCE [LARGE SCALE GENOMIC DNA]</scope>
    <source>
        <strain evidence="3 4">JCM 30492</strain>
    </source>
</reference>
<feature type="compositionally biased region" description="Low complexity" evidence="1">
    <location>
        <begin position="37"/>
        <end position="49"/>
    </location>
</feature>
<evidence type="ECO:0000256" key="2">
    <source>
        <dbReference type="SAM" id="SignalP"/>
    </source>
</evidence>
<keyword evidence="4" id="KW-1185">Reference proteome</keyword>
<proteinExistence type="predicted"/>
<dbReference type="Proteomes" id="UP001283109">
    <property type="component" value="Unassembled WGS sequence"/>
</dbReference>
<dbReference type="PROSITE" id="PS51257">
    <property type="entry name" value="PROKAR_LIPOPROTEIN"/>
    <property type="match status" value="1"/>
</dbReference>
<dbReference type="EMBL" id="JAWQEV010000006">
    <property type="protein sequence ID" value="MDW4574334.1"/>
    <property type="molecule type" value="Genomic_DNA"/>
</dbReference>
<sequence length="258" mass="26167">MVRATKRRGVRLAAVLSGVLTITMTVSGCATGDVEPTPAAGSATTPAAALDGESVSGTGPTGFPGVDFEIPAGARSVVIAFDCEGGGLFSVELGDSMMLGQAPAGGTCDGTQQLSWPVTEQTGPTLSVTVGEGVTWTASPTFSDAEFARDDALAADCERFSEIHSALINADTGYTHYGAFPASEWETRVDEATAELDALAAAAQSELGTAFADLKGIVDDPDRPVGAVLNGTEEPVGVIILACNANQTPVITHAEFGG</sequence>
<feature type="signal peptide" evidence="2">
    <location>
        <begin position="1"/>
        <end position="28"/>
    </location>
</feature>
<comment type="caution">
    <text evidence="3">The sequence shown here is derived from an EMBL/GenBank/DDBJ whole genome shotgun (WGS) entry which is preliminary data.</text>
</comment>
<feature type="chain" id="PRO_5047337359" evidence="2">
    <location>
        <begin position="29"/>
        <end position="258"/>
    </location>
</feature>
<dbReference type="RefSeq" id="WP_318354828.1">
    <property type="nucleotide sequence ID" value="NZ_JAWQEV010000006.1"/>
</dbReference>
<keyword evidence="2" id="KW-0732">Signal</keyword>
<feature type="region of interest" description="Disordered" evidence="1">
    <location>
        <begin position="37"/>
        <end position="62"/>
    </location>
</feature>